<comment type="caution">
    <text evidence="1">The sequence shown here is derived from an EMBL/GenBank/DDBJ whole genome shotgun (WGS) entry which is preliminary data.</text>
</comment>
<organism evidence="1 2">
    <name type="scientific">Peptostreptococcus russellii</name>
    <dbReference type="NCBI Taxonomy" id="215200"/>
    <lineage>
        <taxon>Bacteria</taxon>
        <taxon>Bacillati</taxon>
        <taxon>Bacillota</taxon>
        <taxon>Clostridia</taxon>
        <taxon>Peptostreptococcales</taxon>
        <taxon>Peptostreptococcaceae</taxon>
        <taxon>Peptostreptococcus</taxon>
    </lineage>
</organism>
<evidence type="ECO:0000313" key="1">
    <source>
        <dbReference type="EMBL" id="PSJ31010.1"/>
    </source>
</evidence>
<sequence>MKEIEGNIMPYIFIKFCDKIEYAKDICNGDLYSNTIDYFREVELNTGNSSQGDKNELTLNPIPSSIKILDIETDELLGEADSIANIRFDSDSKKPIVSLVGIEIKSMEKLDYAENNSYYLKLPFTDSEISKMSDSFGKYCVIIDPPELYNNLYIYSKLNGIYTCINKVNYNSNSKEHINCFFNESVNRFFYKESKFSYQREYRILFDMKLPCDHFIKIGKIANSKIFKSEDLKNLIFSKDFKIFQKNI</sequence>
<name>A0A2P7PZ86_9FIRM</name>
<accession>A0A2P7PZ86</accession>
<dbReference type="OrthoDB" id="2079767at2"/>
<proteinExistence type="predicted"/>
<dbReference type="AlphaFoldDB" id="A0A2P7PZ86"/>
<dbReference type="RefSeq" id="WP_106777065.1">
    <property type="nucleotide sequence ID" value="NZ_JYGE01000006.1"/>
</dbReference>
<dbReference type="EMBL" id="JYGE01000006">
    <property type="protein sequence ID" value="PSJ31010.1"/>
    <property type="molecule type" value="Genomic_DNA"/>
</dbReference>
<dbReference type="Proteomes" id="UP000241434">
    <property type="component" value="Unassembled WGS sequence"/>
</dbReference>
<evidence type="ECO:0000313" key="2">
    <source>
        <dbReference type="Proteomes" id="UP000241434"/>
    </source>
</evidence>
<keyword evidence="2" id="KW-1185">Reference proteome</keyword>
<reference evidence="1" key="1">
    <citation type="thesis" date="2015" institute="Rutgers" country="The State University of New Jersey, 14 College Farm Rd., New Brunswick, NJ, USA">
        <title>Ammonia toxicity in bacteria and its implications for treatment of and resource recovery from highly nitrogenous organic wastes.</title>
        <authorList>
            <person name="Luther A.K."/>
        </authorList>
    </citation>
    <scope>NUCLEOTIDE SEQUENCE</scope>
    <source>
        <strain evidence="1">RT-10B</strain>
    </source>
</reference>
<protein>
    <submittedName>
        <fullName evidence="1">Uncharacterized protein</fullName>
    </submittedName>
</protein>
<gene>
    <name evidence="1" type="ORF">UF10_06910</name>
</gene>